<evidence type="ECO:0000256" key="4">
    <source>
        <dbReference type="PROSITE-ProRule" id="PRU00023"/>
    </source>
</evidence>
<comment type="similarity">
    <text evidence="3">Belongs to the SOWAH family.</text>
</comment>
<evidence type="ECO:0000256" key="3">
    <source>
        <dbReference type="ARBA" id="ARBA00038122"/>
    </source>
</evidence>
<feature type="compositionally biased region" description="Low complexity" evidence="5">
    <location>
        <begin position="134"/>
        <end position="154"/>
    </location>
</feature>
<evidence type="ECO:0000259" key="6">
    <source>
        <dbReference type="Pfam" id="PF25877"/>
    </source>
</evidence>
<protein>
    <submittedName>
        <fullName evidence="7">Ankyrin repeat domain-containing protein SOWAHC</fullName>
    </submittedName>
</protein>
<gene>
    <name evidence="7" type="ORF">KP79_PYT13699</name>
</gene>
<dbReference type="AlphaFoldDB" id="A0A210R2B1"/>
<dbReference type="EMBL" id="NEDP02000731">
    <property type="protein sequence ID" value="OWF55223.1"/>
    <property type="molecule type" value="Genomic_DNA"/>
</dbReference>
<keyword evidence="1" id="KW-0677">Repeat</keyword>
<keyword evidence="2 4" id="KW-0040">ANK repeat</keyword>
<dbReference type="InterPro" id="IPR058889">
    <property type="entry name" value="WHD_SOWAHA-C"/>
</dbReference>
<dbReference type="Pfam" id="PF12796">
    <property type="entry name" value="Ank_2"/>
    <property type="match status" value="1"/>
</dbReference>
<feature type="compositionally biased region" description="Low complexity" evidence="5">
    <location>
        <begin position="365"/>
        <end position="386"/>
    </location>
</feature>
<accession>A0A210R2B1</accession>
<feature type="compositionally biased region" description="Basic and acidic residues" evidence="5">
    <location>
        <begin position="87"/>
        <end position="97"/>
    </location>
</feature>
<dbReference type="Pfam" id="PF25877">
    <property type="entry name" value="WHD_SOWAH"/>
    <property type="match status" value="1"/>
</dbReference>
<dbReference type="STRING" id="6573.A0A210R2B1"/>
<comment type="caution">
    <text evidence="7">The sequence shown here is derived from an EMBL/GenBank/DDBJ whole genome shotgun (WGS) entry which is preliminary data.</text>
</comment>
<evidence type="ECO:0000256" key="5">
    <source>
        <dbReference type="SAM" id="MobiDB-lite"/>
    </source>
</evidence>
<evidence type="ECO:0000313" key="8">
    <source>
        <dbReference type="Proteomes" id="UP000242188"/>
    </source>
</evidence>
<feature type="compositionally biased region" description="Basic and acidic residues" evidence="5">
    <location>
        <begin position="408"/>
        <end position="423"/>
    </location>
</feature>
<dbReference type="InterPro" id="IPR002110">
    <property type="entry name" value="Ankyrin_rpt"/>
</dbReference>
<feature type="domain" description="SOWAHA-C winged helix-turn-helix" evidence="6">
    <location>
        <begin position="6"/>
        <end position="87"/>
    </location>
</feature>
<feature type="repeat" description="ANK" evidence="4">
    <location>
        <begin position="239"/>
        <end position="261"/>
    </location>
</feature>
<dbReference type="PROSITE" id="PS50088">
    <property type="entry name" value="ANK_REPEAT"/>
    <property type="match status" value="2"/>
</dbReference>
<evidence type="ECO:0000256" key="2">
    <source>
        <dbReference type="ARBA" id="ARBA00023043"/>
    </source>
</evidence>
<dbReference type="SMART" id="SM00248">
    <property type="entry name" value="ANK"/>
    <property type="match status" value="2"/>
</dbReference>
<organism evidence="7 8">
    <name type="scientific">Mizuhopecten yessoensis</name>
    <name type="common">Japanese scallop</name>
    <name type="synonym">Patinopecten yessoensis</name>
    <dbReference type="NCBI Taxonomy" id="6573"/>
    <lineage>
        <taxon>Eukaryota</taxon>
        <taxon>Metazoa</taxon>
        <taxon>Spiralia</taxon>
        <taxon>Lophotrochozoa</taxon>
        <taxon>Mollusca</taxon>
        <taxon>Bivalvia</taxon>
        <taxon>Autobranchia</taxon>
        <taxon>Pteriomorphia</taxon>
        <taxon>Pectinida</taxon>
        <taxon>Pectinoidea</taxon>
        <taxon>Pectinidae</taxon>
        <taxon>Mizuhopecten</taxon>
    </lineage>
</organism>
<evidence type="ECO:0000256" key="1">
    <source>
        <dbReference type="ARBA" id="ARBA00022737"/>
    </source>
</evidence>
<feature type="compositionally biased region" description="Polar residues" evidence="5">
    <location>
        <begin position="122"/>
        <end position="133"/>
    </location>
</feature>
<dbReference type="PANTHER" id="PTHR14491">
    <property type="entry name" value="SOSONDOWAH, ISOFORM G"/>
    <property type="match status" value="1"/>
</dbReference>
<feature type="region of interest" description="Disordered" evidence="5">
    <location>
        <begin position="347"/>
        <end position="423"/>
    </location>
</feature>
<dbReference type="InterPro" id="IPR036770">
    <property type="entry name" value="Ankyrin_rpt-contain_sf"/>
</dbReference>
<sequence>MAASGFTLEAVRNFIVQRGNKVTNHELVTRFKSDLNDPQFKGKNRENFKDFVNTLATIKVDERGEKVLVLKKKFRSDTTEQGQKLNDSQDPRNDIRASSEPPTNPGGSDQVDGGGMSKVRSETNITSRETTPDMSMTGSASMGTISMSSAASSSSRDRERDVDDDSHSYGSAYTSLEPHEREWLVVSASGDYHPMHKLLSKNPDLVRVRTAVHWAAKHGKSEVVKLVLSKGSTDVNRRTGYTPLHLASMHGHEQIIELLVQTFKADPNIRDFSGKKAKQYLPNSASTKAQQMLLSRRLGTSLVSSRSLDDSFLRSTSFRKSNRAKAITSLIQTTSAGMRKAMLRTSWQGSWENMSSDRTHRGLRSRSPSSTPPGSAGPSPSTPRRGVSAGDLMPPPTAPARRSRHHQERTGSRESLDEEEERR</sequence>
<dbReference type="PROSITE" id="PS50297">
    <property type="entry name" value="ANK_REP_REGION"/>
    <property type="match status" value="2"/>
</dbReference>
<name>A0A210R2B1_MIZYE</name>
<dbReference type="OrthoDB" id="60433at2759"/>
<dbReference type="PANTHER" id="PTHR14491:SF7">
    <property type="entry name" value="SOSONDOWAH, ISOFORM G"/>
    <property type="match status" value="1"/>
</dbReference>
<proteinExistence type="inferred from homology"/>
<dbReference type="SUPFAM" id="SSF48403">
    <property type="entry name" value="Ankyrin repeat"/>
    <property type="match status" value="1"/>
</dbReference>
<keyword evidence="8" id="KW-1185">Reference proteome</keyword>
<feature type="compositionally biased region" description="Basic and acidic residues" evidence="5">
    <location>
        <begin position="155"/>
        <end position="167"/>
    </location>
</feature>
<dbReference type="Gene3D" id="1.25.40.20">
    <property type="entry name" value="Ankyrin repeat-containing domain"/>
    <property type="match status" value="1"/>
</dbReference>
<evidence type="ECO:0000313" key="7">
    <source>
        <dbReference type="EMBL" id="OWF55223.1"/>
    </source>
</evidence>
<feature type="region of interest" description="Disordered" evidence="5">
    <location>
        <begin position="75"/>
        <end position="173"/>
    </location>
</feature>
<reference evidence="7 8" key="1">
    <citation type="journal article" date="2017" name="Nat. Ecol. Evol.">
        <title>Scallop genome provides insights into evolution of bilaterian karyotype and development.</title>
        <authorList>
            <person name="Wang S."/>
            <person name="Zhang J."/>
            <person name="Jiao W."/>
            <person name="Li J."/>
            <person name="Xun X."/>
            <person name="Sun Y."/>
            <person name="Guo X."/>
            <person name="Huan P."/>
            <person name="Dong B."/>
            <person name="Zhang L."/>
            <person name="Hu X."/>
            <person name="Sun X."/>
            <person name="Wang J."/>
            <person name="Zhao C."/>
            <person name="Wang Y."/>
            <person name="Wang D."/>
            <person name="Huang X."/>
            <person name="Wang R."/>
            <person name="Lv J."/>
            <person name="Li Y."/>
            <person name="Zhang Z."/>
            <person name="Liu B."/>
            <person name="Lu W."/>
            <person name="Hui Y."/>
            <person name="Liang J."/>
            <person name="Zhou Z."/>
            <person name="Hou R."/>
            <person name="Li X."/>
            <person name="Liu Y."/>
            <person name="Li H."/>
            <person name="Ning X."/>
            <person name="Lin Y."/>
            <person name="Zhao L."/>
            <person name="Xing Q."/>
            <person name="Dou J."/>
            <person name="Li Y."/>
            <person name="Mao J."/>
            <person name="Guo H."/>
            <person name="Dou H."/>
            <person name="Li T."/>
            <person name="Mu C."/>
            <person name="Jiang W."/>
            <person name="Fu Q."/>
            <person name="Fu X."/>
            <person name="Miao Y."/>
            <person name="Liu J."/>
            <person name="Yu Q."/>
            <person name="Li R."/>
            <person name="Liao H."/>
            <person name="Li X."/>
            <person name="Kong Y."/>
            <person name="Jiang Z."/>
            <person name="Chourrout D."/>
            <person name="Li R."/>
            <person name="Bao Z."/>
        </authorList>
    </citation>
    <scope>NUCLEOTIDE SEQUENCE [LARGE SCALE GENOMIC DNA]</scope>
    <source>
        <strain evidence="7 8">PY_sf001</strain>
    </source>
</reference>
<feature type="repeat" description="ANK" evidence="4">
    <location>
        <begin position="207"/>
        <end position="232"/>
    </location>
</feature>
<dbReference type="Proteomes" id="UP000242188">
    <property type="component" value="Unassembled WGS sequence"/>
</dbReference>